<dbReference type="EMBL" id="VJMJ01000032">
    <property type="protein sequence ID" value="KAF0741986.1"/>
    <property type="molecule type" value="Genomic_DNA"/>
</dbReference>
<name>A0A6G0XNZ2_9STRA</name>
<dbReference type="Proteomes" id="UP000481153">
    <property type="component" value="Unassembled WGS sequence"/>
</dbReference>
<gene>
    <name evidence="1" type="ORF">Ae201684_002927</name>
</gene>
<sequence length="92" mass="10277">MFLAHESIKVTASDGKTGSKYKSKAAINGCRSAIVNLHKESKVKIPDDLNSVLSDYMSGYKRMIAELKEEGEMPLHEGKEPIAGIDIWRKKR</sequence>
<protein>
    <submittedName>
        <fullName evidence="1">Uncharacterized protein</fullName>
    </submittedName>
</protein>
<dbReference type="AlphaFoldDB" id="A0A6G0XNZ2"/>
<dbReference type="VEuPathDB" id="FungiDB:AeMF1_013012"/>
<proteinExistence type="predicted"/>
<reference evidence="1 2" key="1">
    <citation type="submission" date="2019-07" db="EMBL/GenBank/DDBJ databases">
        <title>Genomics analysis of Aphanomyces spp. identifies a new class of oomycete effector associated with host adaptation.</title>
        <authorList>
            <person name="Gaulin E."/>
        </authorList>
    </citation>
    <scope>NUCLEOTIDE SEQUENCE [LARGE SCALE GENOMIC DNA]</scope>
    <source>
        <strain evidence="1 2">ATCC 201684</strain>
    </source>
</reference>
<keyword evidence="2" id="KW-1185">Reference proteome</keyword>
<organism evidence="1 2">
    <name type="scientific">Aphanomyces euteiches</name>
    <dbReference type="NCBI Taxonomy" id="100861"/>
    <lineage>
        <taxon>Eukaryota</taxon>
        <taxon>Sar</taxon>
        <taxon>Stramenopiles</taxon>
        <taxon>Oomycota</taxon>
        <taxon>Saprolegniomycetes</taxon>
        <taxon>Saprolegniales</taxon>
        <taxon>Verrucalvaceae</taxon>
        <taxon>Aphanomyces</taxon>
    </lineage>
</organism>
<comment type="caution">
    <text evidence="1">The sequence shown here is derived from an EMBL/GenBank/DDBJ whole genome shotgun (WGS) entry which is preliminary data.</text>
</comment>
<accession>A0A6G0XNZ2</accession>
<evidence type="ECO:0000313" key="2">
    <source>
        <dbReference type="Proteomes" id="UP000481153"/>
    </source>
</evidence>
<evidence type="ECO:0000313" key="1">
    <source>
        <dbReference type="EMBL" id="KAF0741986.1"/>
    </source>
</evidence>